<keyword evidence="3 5" id="KW-0326">Glycosidase</keyword>
<accession>A0A8J5L8S9</accession>
<keyword evidence="2 5" id="KW-0378">Hydrolase</keyword>
<dbReference type="PANTHER" id="PTHR32227">
    <property type="entry name" value="GLUCAN ENDO-1,3-BETA-GLUCOSIDASE BG1-RELATED-RELATED"/>
    <property type="match status" value="1"/>
</dbReference>
<comment type="similarity">
    <text evidence="1 4">Belongs to the glycosyl hydrolase 17 family.</text>
</comment>
<evidence type="ECO:0000256" key="4">
    <source>
        <dbReference type="RuleBase" id="RU004335"/>
    </source>
</evidence>
<dbReference type="Proteomes" id="UP000734854">
    <property type="component" value="Unassembled WGS sequence"/>
</dbReference>
<dbReference type="InterPro" id="IPR044965">
    <property type="entry name" value="Glyco_hydro_17_plant"/>
</dbReference>
<protein>
    <recommendedName>
        <fullName evidence="10">Glucan endo-1,3-beta-D-glucosidase</fullName>
    </recommendedName>
</protein>
<dbReference type="AlphaFoldDB" id="A0A8J5L8S9"/>
<dbReference type="GO" id="GO:0005975">
    <property type="term" value="P:carbohydrate metabolic process"/>
    <property type="evidence" value="ECO:0007669"/>
    <property type="project" value="InterPro"/>
</dbReference>
<feature type="chain" id="PRO_5035264409" description="Glucan endo-1,3-beta-D-glucosidase" evidence="7">
    <location>
        <begin position="27"/>
        <end position="504"/>
    </location>
</feature>
<dbReference type="EMBL" id="JACMSC010000010">
    <property type="protein sequence ID" value="KAG6504401.1"/>
    <property type="molecule type" value="Genomic_DNA"/>
</dbReference>
<dbReference type="PROSITE" id="PS00587">
    <property type="entry name" value="GLYCOSYL_HYDROL_F17"/>
    <property type="match status" value="1"/>
</dbReference>
<keyword evidence="9" id="KW-1185">Reference proteome</keyword>
<dbReference type="GO" id="GO:0042973">
    <property type="term" value="F:glucan endo-1,3-beta-D-glucosidase activity"/>
    <property type="evidence" value="ECO:0007669"/>
    <property type="project" value="UniProtKB-ARBA"/>
</dbReference>
<comment type="caution">
    <text evidence="8">The sequence shown here is derived from an EMBL/GenBank/DDBJ whole genome shotgun (WGS) entry which is preliminary data.</text>
</comment>
<evidence type="ECO:0000256" key="2">
    <source>
        <dbReference type="ARBA" id="ARBA00022801"/>
    </source>
</evidence>
<evidence type="ECO:0000256" key="7">
    <source>
        <dbReference type="SAM" id="SignalP"/>
    </source>
</evidence>
<evidence type="ECO:0000256" key="3">
    <source>
        <dbReference type="ARBA" id="ARBA00023295"/>
    </source>
</evidence>
<dbReference type="FunFam" id="3.20.20.80:FF:000010">
    <property type="entry name" value="glucan endo-1,3-beta-glucosidase, basic"/>
    <property type="match status" value="1"/>
</dbReference>
<reference evidence="8 9" key="1">
    <citation type="submission" date="2020-08" db="EMBL/GenBank/DDBJ databases">
        <title>Plant Genome Project.</title>
        <authorList>
            <person name="Zhang R.-G."/>
        </authorList>
    </citation>
    <scope>NUCLEOTIDE SEQUENCE [LARGE SCALE GENOMIC DNA]</scope>
    <source>
        <tissue evidence="8">Rhizome</tissue>
    </source>
</reference>
<dbReference type="Pfam" id="PF00332">
    <property type="entry name" value="Glyco_hydro_17"/>
    <property type="match status" value="1"/>
</dbReference>
<evidence type="ECO:0000313" key="9">
    <source>
        <dbReference type="Proteomes" id="UP000734854"/>
    </source>
</evidence>
<evidence type="ECO:0000256" key="1">
    <source>
        <dbReference type="ARBA" id="ARBA00008773"/>
    </source>
</evidence>
<sequence length="504" mass="54114">MDKLCFSSICTVVLISLITVPNRVHGIGVCYGRDGNNLPSPSDVVALYRSNGISNMRIYSPAQDALQALSGSNIQLIVGVPNDNVQSIASDPSAAASWVQSNIVAFPGVAFSYVAVGNELIPENPGLAQFVLPAMQNIQNAINAAGLQSSIRVSTAVSAAVLSQASPPSQGAFGPDSMRAIVQFLDSNGAPLLFNVYPYISYRDNTAQISPDYALFRSSGVVVQDGQFGYQNLFDAIVDAAYAALEKVGGSNVRIVVSESGWPSAGGFAASTDNARTYNQNLIRHVGRGTPRRSGNAIETYIFAMFNENQKRGDEIERNFGLSGHNTHTQINAKARAQRKGNDNRSATIGSTPMVDEPVFGNSSRRGGSGEADSEGVGSSCSCKGEAVSPWLAPARGGKGEEMVVNRPTRQCRPEKGELHWRHRHGGEGEEQWPVVTSVAGRRRRSVRRSSGDTAMTVEGQKKAFFLFLLAAARPKTTNPSQILPLLVWVLMRPTTVEAWRGRR</sequence>
<keyword evidence="7" id="KW-0732">Signal</keyword>
<dbReference type="InterPro" id="IPR000490">
    <property type="entry name" value="Glyco_hydro_17"/>
</dbReference>
<evidence type="ECO:0008006" key="10">
    <source>
        <dbReference type="Google" id="ProtNLM"/>
    </source>
</evidence>
<dbReference type="Gene3D" id="3.20.20.80">
    <property type="entry name" value="Glycosidases"/>
    <property type="match status" value="1"/>
</dbReference>
<evidence type="ECO:0000256" key="5">
    <source>
        <dbReference type="RuleBase" id="RU004336"/>
    </source>
</evidence>
<name>A0A8J5L8S9_ZINOF</name>
<evidence type="ECO:0000313" key="8">
    <source>
        <dbReference type="EMBL" id="KAG6504401.1"/>
    </source>
</evidence>
<dbReference type="InterPro" id="IPR017853">
    <property type="entry name" value="GH"/>
</dbReference>
<organism evidence="8 9">
    <name type="scientific">Zingiber officinale</name>
    <name type="common">Ginger</name>
    <name type="synonym">Amomum zingiber</name>
    <dbReference type="NCBI Taxonomy" id="94328"/>
    <lineage>
        <taxon>Eukaryota</taxon>
        <taxon>Viridiplantae</taxon>
        <taxon>Streptophyta</taxon>
        <taxon>Embryophyta</taxon>
        <taxon>Tracheophyta</taxon>
        <taxon>Spermatophyta</taxon>
        <taxon>Magnoliopsida</taxon>
        <taxon>Liliopsida</taxon>
        <taxon>Zingiberales</taxon>
        <taxon>Zingiberaceae</taxon>
        <taxon>Zingiber</taxon>
    </lineage>
</organism>
<dbReference type="SUPFAM" id="SSF51445">
    <property type="entry name" value="(Trans)glycosidases"/>
    <property type="match status" value="1"/>
</dbReference>
<gene>
    <name evidence="8" type="ORF">ZIOFF_036734</name>
</gene>
<feature type="signal peptide" evidence="7">
    <location>
        <begin position="1"/>
        <end position="26"/>
    </location>
</feature>
<proteinExistence type="inferred from homology"/>
<feature type="region of interest" description="Disordered" evidence="6">
    <location>
        <begin position="333"/>
        <end position="381"/>
    </location>
</feature>
<evidence type="ECO:0000256" key="6">
    <source>
        <dbReference type="SAM" id="MobiDB-lite"/>
    </source>
</evidence>